<gene>
    <name evidence="16" type="primary">LOC110990366</name>
</gene>
<evidence type="ECO:0000256" key="9">
    <source>
        <dbReference type="ARBA" id="ARBA00023140"/>
    </source>
</evidence>
<evidence type="ECO:0000256" key="5">
    <source>
        <dbReference type="ARBA" id="ARBA00005793"/>
    </source>
</evidence>
<organism evidence="15 16">
    <name type="scientific">Acanthaster planci</name>
    <name type="common">Crown-of-thorns starfish</name>
    <dbReference type="NCBI Taxonomy" id="133434"/>
    <lineage>
        <taxon>Eukaryota</taxon>
        <taxon>Metazoa</taxon>
        <taxon>Echinodermata</taxon>
        <taxon>Eleutherozoa</taxon>
        <taxon>Asterozoa</taxon>
        <taxon>Asteroidea</taxon>
        <taxon>Valvatacea</taxon>
        <taxon>Valvatida</taxon>
        <taxon>Acanthasteridae</taxon>
        <taxon>Acanthaster</taxon>
    </lineage>
</organism>
<dbReference type="InterPro" id="IPR017580">
    <property type="entry name" value="OHCU_decarboxylase-1"/>
</dbReference>
<feature type="region of interest" description="Disordered" evidence="13">
    <location>
        <begin position="143"/>
        <end position="176"/>
    </location>
</feature>
<dbReference type="UniPathway" id="UPA00394">
    <property type="reaction ID" value="UER00652"/>
</dbReference>
<keyword evidence="8" id="KW-0210">Decarboxylase</keyword>
<dbReference type="Gene3D" id="1.10.3330.10">
    <property type="entry name" value="Oxo-4-hydroxy-4-carboxy-5-ureidoimidazoline decarboxylase"/>
    <property type="match status" value="1"/>
</dbReference>
<keyword evidence="9" id="KW-0576">Peroxisome</keyword>
<evidence type="ECO:0000256" key="6">
    <source>
        <dbReference type="ARBA" id="ARBA00012257"/>
    </source>
</evidence>
<dbReference type="GO" id="GO:0003700">
    <property type="term" value="F:DNA-binding transcription factor activity"/>
    <property type="evidence" value="ECO:0007669"/>
    <property type="project" value="InterPro"/>
</dbReference>
<dbReference type="InterPro" id="IPR036778">
    <property type="entry name" value="OHCU_decarboxylase_sf"/>
</dbReference>
<dbReference type="GO" id="GO:0051997">
    <property type="term" value="F:2-oxo-4-hydroxy-4-carboxy-5-ureidoimidazoline decarboxylase activity"/>
    <property type="evidence" value="ECO:0007669"/>
    <property type="project" value="UniProtKB-EC"/>
</dbReference>
<dbReference type="RefSeq" id="XP_022111031.1">
    <property type="nucleotide sequence ID" value="XM_022255339.1"/>
</dbReference>
<protein>
    <recommendedName>
        <fullName evidence="6">2-oxo-4-hydroxy-4-carboxy-5-ureidoimidazoline decarboxylase</fullName>
        <ecNumber evidence="6">4.1.1.97</ecNumber>
    </recommendedName>
    <alternativeName>
        <fullName evidence="12">Parahox neighbor</fullName>
    </alternativeName>
    <alternativeName>
        <fullName evidence="11">Ureidoimidazoline (2-oxo-4-hydroxy-4-carboxy-5-) decarboxylase</fullName>
    </alternativeName>
</protein>
<dbReference type="GO" id="GO:0000255">
    <property type="term" value="P:allantoin metabolic process"/>
    <property type="evidence" value="ECO:0007669"/>
    <property type="project" value="InterPro"/>
</dbReference>
<dbReference type="FunFam" id="1.10.3330.10:FF:000001">
    <property type="entry name" value="2-oxo-4-hydroxy-4-carboxy-5-ureidoimidazoline decarboxylase"/>
    <property type="match status" value="1"/>
</dbReference>
<dbReference type="InterPro" id="IPR029309">
    <property type="entry name" value="CaRF"/>
</dbReference>
<proteinExistence type="inferred from homology"/>
<dbReference type="AlphaFoldDB" id="A0A8B8A519"/>
<accession>A0A8B8A519</accession>
<dbReference type="Pfam" id="PF09349">
    <property type="entry name" value="OHCU_decarbox"/>
    <property type="match status" value="1"/>
</dbReference>
<dbReference type="GeneID" id="110990366"/>
<keyword evidence="10" id="KW-0456">Lyase</keyword>
<comment type="function">
    <text evidence="2">Catalyzes the stereoselective decarboxylation of 2-oxo-4-hydroxy-4-carboxy-5-ureidoimidazoline (OHCU) to (S)-allantoin.</text>
</comment>
<dbReference type="InterPro" id="IPR018020">
    <property type="entry name" value="OHCU_decarboxylase"/>
</dbReference>
<evidence type="ECO:0000256" key="1">
    <source>
        <dbReference type="ARBA" id="ARBA00001163"/>
    </source>
</evidence>
<sequence length="561" mass="63374">MSSSSSGGNIQQVAARVAHELIEMKAQSSVTDEYLRESATQAQFLQLEVEQAHHQDNQTSEVIRLVEDYTSPAVHALHNIIGCNSKNLFQDHCNEEFTEESFSQLHPPVIEARDIDSNSSHDNQDYTSSSSGILSRVFAIQNQSTESSGDNPEIIRKKPPQIDEPIPTQEAQRDRSQIDVNVSSDVPTVSYVRTLLEANEALHNFENQTGTKYSAYKSTAGFGNTEYKVDRPHKIYFEERSADLSGLGIPYDGIPFINVGKKVMDCQYGMDRCVAAKRKYMERQLKDFSRQRRPLAQERTKKIKCRAQIRMKEILKYPEYKVPLNSRSRKERVRLSKELREALKNGMVKGEKRIYIQWPGLADHTGHSLGQQAVKQVKPCLSGKQAIKEVNALSWDSFIQRFGSVVEHGQIVASAAWSKRPFANITTLHSAFCEFLDSLSHSGKEAILRCHPDLAGNLAQADQLTTESKKEQSSAGLLNLTREEANTIAELNDLYKSKFQFPFVICARENKIESIIAGLKVRIHNATDVELENGVNEVKKIAWHRMRDLIETESDPMTAKY</sequence>
<dbReference type="EC" id="4.1.1.97" evidence="6"/>
<evidence type="ECO:0000256" key="2">
    <source>
        <dbReference type="ARBA" id="ARBA00002506"/>
    </source>
</evidence>
<feature type="domain" description="Oxo-4-hydroxy-4-carboxy-5-ureidoimidazoline decarboxylase" evidence="14">
    <location>
        <begin position="391"/>
        <end position="547"/>
    </location>
</feature>
<dbReference type="OMA" id="HIAHELI"/>
<name>A0A8B8A519_ACAPL</name>
<keyword evidence="15" id="KW-1185">Reference proteome</keyword>
<dbReference type="PANTHER" id="PTHR43466:SF1">
    <property type="entry name" value="2-OXO-4-HYDROXY-4-CARBOXY-5-UREIDOIMIDAZOLINE DECARBOXYLASE-RELATED"/>
    <property type="match status" value="1"/>
</dbReference>
<dbReference type="Proteomes" id="UP000694845">
    <property type="component" value="Unplaced"/>
</dbReference>
<evidence type="ECO:0000256" key="3">
    <source>
        <dbReference type="ARBA" id="ARBA00004275"/>
    </source>
</evidence>
<comment type="similarity">
    <text evidence="5">Belongs to the OHCU decarboxylase family.</text>
</comment>
<dbReference type="OrthoDB" id="8907856at2759"/>
<dbReference type="SUPFAM" id="SSF158694">
    <property type="entry name" value="UraD-Like"/>
    <property type="match status" value="1"/>
</dbReference>
<evidence type="ECO:0000313" key="16">
    <source>
        <dbReference type="RefSeq" id="XP_022111031.1"/>
    </source>
</evidence>
<comment type="pathway">
    <text evidence="4">Purine metabolism; urate degradation; (S)-allantoin from urate: step 3/3.</text>
</comment>
<evidence type="ECO:0000256" key="7">
    <source>
        <dbReference type="ARBA" id="ARBA00022631"/>
    </source>
</evidence>
<evidence type="ECO:0000256" key="4">
    <source>
        <dbReference type="ARBA" id="ARBA00004754"/>
    </source>
</evidence>
<comment type="subcellular location">
    <subcellularLocation>
        <location evidence="3">Peroxisome</location>
    </subcellularLocation>
</comment>
<dbReference type="PANTHER" id="PTHR43466">
    <property type="entry name" value="2-OXO-4-HYDROXY-4-CARBOXY-5-UREIDOIMIDAZOLINE DECARBOXYLASE-RELATED"/>
    <property type="match status" value="1"/>
</dbReference>
<keyword evidence="7" id="KW-0659">Purine metabolism</keyword>
<dbReference type="Pfam" id="PF15299">
    <property type="entry name" value="ALS2CR8"/>
    <property type="match status" value="1"/>
</dbReference>
<dbReference type="GO" id="GO:0019628">
    <property type="term" value="P:urate catabolic process"/>
    <property type="evidence" value="ECO:0007669"/>
    <property type="project" value="UniProtKB-UniPathway"/>
</dbReference>
<evidence type="ECO:0000256" key="8">
    <source>
        <dbReference type="ARBA" id="ARBA00022793"/>
    </source>
</evidence>
<dbReference type="NCBIfam" id="TIGR03164">
    <property type="entry name" value="UHCUDC"/>
    <property type="match status" value="1"/>
</dbReference>
<dbReference type="GO" id="GO:0006144">
    <property type="term" value="P:purine nucleobase metabolic process"/>
    <property type="evidence" value="ECO:0007669"/>
    <property type="project" value="UniProtKB-KW"/>
</dbReference>
<evidence type="ECO:0000256" key="12">
    <source>
        <dbReference type="ARBA" id="ARBA00032116"/>
    </source>
</evidence>
<evidence type="ECO:0000313" key="15">
    <source>
        <dbReference type="Proteomes" id="UP000694845"/>
    </source>
</evidence>
<evidence type="ECO:0000256" key="11">
    <source>
        <dbReference type="ARBA" id="ARBA00030624"/>
    </source>
</evidence>
<reference evidence="16" key="1">
    <citation type="submission" date="2025-08" db="UniProtKB">
        <authorList>
            <consortium name="RefSeq"/>
        </authorList>
    </citation>
    <scope>IDENTIFICATION</scope>
</reference>
<comment type="catalytic activity">
    <reaction evidence="1">
        <text>5-hydroxy-2-oxo-4-ureido-2,5-dihydro-1H-imidazole-5-carboxylate + H(+) = (S)-allantoin + CO2</text>
        <dbReference type="Rhea" id="RHEA:26301"/>
        <dbReference type="ChEBI" id="CHEBI:15378"/>
        <dbReference type="ChEBI" id="CHEBI:15678"/>
        <dbReference type="ChEBI" id="CHEBI:16526"/>
        <dbReference type="ChEBI" id="CHEBI:58639"/>
        <dbReference type="EC" id="4.1.1.97"/>
    </reaction>
</comment>
<dbReference type="GO" id="GO:0005777">
    <property type="term" value="C:peroxisome"/>
    <property type="evidence" value="ECO:0007669"/>
    <property type="project" value="UniProtKB-SubCell"/>
</dbReference>
<evidence type="ECO:0000256" key="13">
    <source>
        <dbReference type="SAM" id="MobiDB-lite"/>
    </source>
</evidence>
<evidence type="ECO:0000259" key="14">
    <source>
        <dbReference type="Pfam" id="PF09349"/>
    </source>
</evidence>
<evidence type="ECO:0000256" key="10">
    <source>
        <dbReference type="ARBA" id="ARBA00023239"/>
    </source>
</evidence>